<protein>
    <submittedName>
        <fullName evidence="3">Uncharacterized protein</fullName>
    </submittedName>
</protein>
<evidence type="ECO:0000313" key="4">
    <source>
        <dbReference type="Proteomes" id="UP000076420"/>
    </source>
</evidence>
<gene>
    <name evidence="3" type="primary">106063705</name>
</gene>
<sequence length="159" mass="17857">MADHKRIGLWVIAGLLAFMIMEKLFGDETEFEQLQDTCDEIKSANFKVQSSTKTKHNKICNSTKNIKHNKIYSSSKNMKRAKGQLNKLPKYSSLSHSENNKLNPRETKIGSVPVAEDMSSNKLPKYSSLSHSENNKLNPRDTKIGSVPVAEDMSSSNIK</sequence>
<feature type="region of interest" description="Disordered" evidence="1">
    <location>
        <begin position="73"/>
        <end position="159"/>
    </location>
</feature>
<dbReference type="AlphaFoldDB" id="A0A2C9L9X8"/>
<proteinExistence type="predicted"/>
<dbReference type="EnsemblMetazoa" id="BGLB028783-RA">
    <property type="protein sequence ID" value="BGLB028783-PA"/>
    <property type="gene ID" value="BGLB028783"/>
</dbReference>
<name>A0A2C9L9X8_BIOGL</name>
<feature type="signal peptide" evidence="2">
    <location>
        <begin position="1"/>
        <end position="26"/>
    </location>
</feature>
<feature type="compositionally biased region" description="Polar residues" evidence="1">
    <location>
        <begin position="118"/>
        <end position="137"/>
    </location>
</feature>
<evidence type="ECO:0000256" key="1">
    <source>
        <dbReference type="SAM" id="MobiDB-lite"/>
    </source>
</evidence>
<accession>A0A2C9L9X8</accession>
<evidence type="ECO:0000256" key="2">
    <source>
        <dbReference type="SAM" id="SignalP"/>
    </source>
</evidence>
<feature type="compositionally biased region" description="Polar residues" evidence="1">
    <location>
        <begin position="92"/>
        <end position="102"/>
    </location>
</feature>
<reference evidence="3" key="1">
    <citation type="submission" date="2020-05" db="UniProtKB">
        <authorList>
            <consortium name="EnsemblMetazoa"/>
        </authorList>
    </citation>
    <scope>IDENTIFICATION</scope>
    <source>
        <strain evidence="3">BB02</strain>
    </source>
</reference>
<evidence type="ECO:0000313" key="3">
    <source>
        <dbReference type="EnsemblMetazoa" id="BGLB028783-PA"/>
    </source>
</evidence>
<dbReference type="VEuPathDB" id="VectorBase:BGLB028783"/>
<organism evidence="3 4">
    <name type="scientific">Biomphalaria glabrata</name>
    <name type="common">Bloodfluke planorb</name>
    <name type="synonym">Freshwater snail</name>
    <dbReference type="NCBI Taxonomy" id="6526"/>
    <lineage>
        <taxon>Eukaryota</taxon>
        <taxon>Metazoa</taxon>
        <taxon>Spiralia</taxon>
        <taxon>Lophotrochozoa</taxon>
        <taxon>Mollusca</taxon>
        <taxon>Gastropoda</taxon>
        <taxon>Heterobranchia</taxon>
        <taxon>Euthyneura</taxon>
        <taxon>Panpulmonata</taxon>
        <taxon>Hygrophila</taxon>
        <taxon>Lymnaeoidea</taxon>
        <taxon>Planorbidae</taxon>
        <taxon>Biomphalaria</taxon>
    </lineage>
</organism>
<keyword evidence="2" id="KW-0732">Signal</keyword>
<feature type="chain" id="PRO_5012497050" evidence="2">
    <location>
        <begin position="27"/>
        <end position="159"/>
    </location>
</feature>
<dbReference type="VEuPathDB" id="VectorBase:BGLAX_049073"/>
<dbReference type="KEGG" id="bgt:106063705"/>
<dbReference type="Proteomes" id="UP000076420">
    <property type="component" value="Unassembled WGS sequence"/>
</dbReference>